<dbReference type="AlphaFoldDB" id="A0AAJ7J9E0"/>
<feature type="region of interest" description="Disordered" evidence="1">
    <location>
        <begin position="65"/>
        <end position="88"/>
    </location>
</feature>
<dbReference type="RefSeq" id="XP_017887277.1">
    <property type="nucleotide sequence ID" value="XM_018031788.2"/>
</dbReference>
<dbReference type="Pfam" id="PF09495">
    <property type="entry name" value="DUF2462"/>
    <property type="match status" value="1"/>
</dbReference>
<accession>A0AAJ7J9E0</accession>
<dbReference type="Proteomes" id="UP000694925">
    <property type="component" value="Unplaced"/>
</dbReference>
<feature type="compositionally biased region" description="Polar residues" evidence="1">
    <location>
        <begin position="79"/>
        <end position="88"/>
    </location>
</feature>
<evidence type="ECO:0000313" key="2">
    <source>
        <dbReference type="Proteomes" id="UP000694925"/>
    </source>
</evidence>
<feature type="region of interest" description="Disordered" evidence="1">
    <location>
        <begin position="1"/>
        <end position="50"/>
    </location>
</feature>
<evidence type="ECO:0000313" key="3">
    <source>
        <dbReference type="RefSeq" id="XP_017887277.1"/>
    </source>
</evidence>
<sequence length="88" mass="10027">MAQGKLKVKAKVPPLKGKNKDKNKKGPAIQRRNNAPIQPKKKKLEETHKLKQMITRTVNKAMEDELREKALEGKKSLTKKNPSTTKKK</sequence>
<keyword evidence="2" id="KW-1185">Reference proteome</keyword>
<feature type="compositionally biased region" description="Basic residues" evidence="1">
    <location>
        <begin position="1"/>
        <end position="10"/>
    </location>
</feature>
<name>A0AAJ7J9E0_9HYME</name>
<dbReference type="InterPro" id="IPR019034">
    <property type="entry name" value="UPF0390"/>
</dbReference>
<dbReference type="GeneID" id="108629235"/>
<feature type="compositionally biased region" description="Basic and acidic residues" evidence="1">
    <location>
        <begin position="65"/>
        <end position="75"/>
    </location>
</feature>
<gene>
    <name evidence="3" type="primary">LOC108629235</name>
</gene>
<reference evidence="3" key="1">
    <citation type="submission" date="2025-08" db="UniProtKB">
        <authorList>
            <consortium name="RefSeq"/>
        </authorList>
    </citation>
    <scope>IDENTIFICATION</scope>
    <source>
        <tissue evidence="3">Whole body</tissue>
    </source>
</reference>
<proteinExistence type="predicted"/>
<organism evidence="2 3">
    <name type="scientific">Ceratina calcarata</name>
    <dbReference type="NCBI Taxonomy" id="156304"/>
    <lineage>
        <taxon>Eukaryota</taxon>
        <taxon>Metazoa</taxon>
        <taxon>Ecdysozoa</taxon>
        <taxon>Arthropoda</taxon>
        <taxon>Hexapoda</taxon>
        <taxon>Insecta</taxon>
        <taxon>Pterygota</taxon>
        <taxon>Neoptera</taxon>
        <taxon>Endopterygota</taxon>
        <taxon>Hymenoptera</taxon>
        <taxon>Apocrita</taxon>
        <taxon>Aculeata</taxon>
        <taxon>Apoidea</taxon>
        <taxon>Anthophila</taxon>
        <taxon>Apidae</taxon>
        <taxon>Ceratina</taxon>
        <taxon>Zadontomerus</taxon>
    </lineage>
</organism>
<evidence type="ECO:0000256" key="1">
    <source>
        <dbReference type="SAM" id="MobiDB-lite"/>
    </source>
</evidence>
<dbReference type="KEGG" id="ccal:108629235"/>
<protein>
    <submittedName>
        <fullName evidence="3">Uncharacterized protein LOC108629235</fullName>
    </submittedName>
</protein>